<dbReference type="Proteomes" id="UP000594260">
    <property type="component" value="Unplaced"/>
</dbReference>
<keyword evidence="2" id="KW-1185">Reference proteome</keyword>
<dbReference type="EnsemblMetazoa" id="XM_022802547">
    <property type="protein sequence ID" value="XP_022658282"/>
    <property type="gene ID" value="LOC111249127"/>
</dbReference>
<dbReference type="InParanoid" id="A0A7M7KAU5"/>
<dbReference type="GeneID" id="111249127"/>
<sequence length="305" mass="34568">MENVIITGKQSGANREKRIDTFVGTEGKRTLFLGHLQQDSLIVPPSSRDFAQNPEENRLNEPVDVNTLAVASVSGYRGRSSSCTRREMPKAVTVIRSSSDISLASTVALDDSIHTAVTSAQSDLAAAAARQLEIDEMRNFVRKQKTKLPVLMDSFMDFVGHQIVAVMNTIASYKEITEGARVSRADEKRMKLEHTFSLKVRFNILPELQDVGKLINSYSHESDPDKRKLLCRRTKETLDRIYKMIAYLMDGDCLLENFAKCHSKSYSNPSRGSYIDHQIQIRHCLLSYGRIHREAEDMYRVMKFS</sequence>
<accession>A0A7M7KAU5</accession>
<evidence type="ECO:0000313" key="2">
    <source>
        <dbReference type="Proteomes" id="UP000594260"/>
    </source>
</evidence>
<dbReference type="RefSeq" id="XP_022658283.1">
    <property type="nucleotide sequence ID" value="XM_022802548.1"/>
</dbReference>
<dbReference type="AlphaFoldDB" id="A0A7M7KAU5"/>
<dbReference type="EnsemblMetazoa" id="XM_022802548">
    <property type="protein sequence ID" value="XP_022658283"/>
    <property type="gene ID" value="LOC111249127"/>
</dbReference>
<name>A0A7M7KAU5_VARDE</name>
<evidence type="ECO:0000313" key="1">
    <source>
        <dbReference type="EnsemblMetazoa" id="XP_022658282"/>
    </source>
</evidence>
<dbReference type="RefSeq" id="XP_022658282.1">
    <property type="nucleotide sequence ID" value="XM_022802547.1"/>
</dbReference>
<organism evidence="1 2">
    <name type="scientific">Varroa destructor</name>
    <name type="common">Honeybee mite</name>
    <dbReference type="NCBI Taxonomy" id="109461"/>
    <lineage>
        <taxon>Eukaryota</taxon>
        <taxon>Metazoa</taxon>
        <taxon>Ecdysozoa</taxon>
        <taxon>Arthropoda</taxon>
        <taxon>Chelicerata</taxon>
        <taxon>Arachnida</taxon>
        <taxon>Acari</taxon>
        <taxon>Parasitiformes</taxon>
        <taxon>Mesostigmata</taxon>
        <taxon>Gamasina</taxon>
        <taxon>Dermanyssoidea</taxon>
        <taxon>Varroidae</taxon>
        <taxon>Varroa</taxon>
    </lineage>
</organism>
<reference evidence="1" key="1">
    <citation type="submission" date="2021-01" db="UniProtKB">
        <authorList>
            <consortium name="EnsemblMetazoa"/>
        </authorList>
    </citation>
    <scope>IDENTIFICATION</scope>
</reference>
<dbReference type="KEGG" id="vde:111249127"/>
<protein>
    <submittedName>
        <fullName evidence="1">Uncharacterized protein</fullName>
    </submittedName>
</protein>
<proteinExistence type="predicted"/>